<protein>
    <submittedName>
        <fullName evidence="1">Uncharacterized protein</fullName>
    </submittedName>
</protein>
<comment type="caution">
    <text evidence="1">The sequence shown here is derived from an EMBL/GenBank/DDBJ whole genome shotgun (WGS) entry which is preliminary data.</text>
</comment>
<dbReference type="EMBL" id="CZCS02000005">
    <property type="protein sequence ID" value="VXD11048.1"/>
    <property type="molecule type" value="Genomic_DNA"/>
</dbReference>
<proteinExistence type="predicted"/>
<sequence>MFILKRADVEITMVQHPSRDQQIPVLNYQGQTFRLMKMFEAKYADEARALWRDLTDNKGKACVLLEEPDRYSVWGKVRLDQLLKEGHGSTDNKLPILTQACLLLLQAVYFDIEDLLGSKQAVSFQKDLTKIFKQSQFPQTDDSKAVEMLLTVSPLESLKITSWQENHLSTLLQELYDLGKSYFGNTSFAEGIEEVLEDMAVDDREQFVSWLHQSSLSQKWVMN</sequence>
<dbReference type="NCBIfam" id="NF045621">
    <property type="entry name" value="Npun_F0813_fam"/>
    <property type="match status" value="1"/>
</dbReference>
<dbReference type="AlphaFoldDB" id="A0A7Z9BH77"/>
<dbReference type="Proteomes" id="UP000182190">
    <property type="component" value="Unassembled WGS sequence"/>
</dbReference>
<evidence type="ECO:0000313" key="2">
    <source>
        <dbReference type="Proteomes" id="UP000182190"/>
    </source>
</evidence>
<dbReference type="InterPro" id="IPR054638">
    <property type="entry name" value="Npun_F0813-like"/>
</dbReference>
<accession>A0A7Z9BH77</accession>
<dbReference type="RefSeq" id="WP_083623240.1">
    <property type="nucleotide sequence ID" value="NZ_LR735025.1"/>
</dbReference>
<keyword evidence="2" id="KW-1185">Reference proteome</keyword>
<reference evidence="1" key="1">
    <citation type="submission" date="2019-10" db="EMBL/GenBank/DDBJ databases">
        <authorList>
            <consortium name="Genoscope - CEA"/>
            <person name="William W."/>
        </authorList>
    </citation>
    <scope>NUCLEOTIDE SEQUENCE [LARGE SCALE GENOMIC DNA]</scope>
    <source>
        <strain evidence="1">BBR_PRJEB10994</strain>
    </source>
</reference>
<gene>
    <name evidence="1" type="ORF">PL9631_1020067</name>
</gene>
<organism evidence="1 2">
    <name type="scientific">Planktothrix paucivesiculata PCC 9631</name>
    <dbReference type="NCBI Taxonomy" id="671071"/>
    <lineage>
        <taxon>Bacteria</taxon>
        <taxon>Bacillati</taxon>
        <taxon>Cyanobacteriota</taxon>
        <taxon>Cyanophyceae</taxon>
        <taxon>Oscillatoriophycideae</taxon>
        <taxon>Oscillatoriales</taxon>
        <taxon>Microcoleaceae</taxon>
        <taxon>Planktothrix</taxon>
    </lineage>
</organism>
<name>A0A7Z9BH77_9CYAN</name>
<dbReference type="InterPro" id="IPR055892">
    <property type="entry name" value="DUF7469"/>
</dbReference>
<dbReference type="Pfam" id="PF24276">
    <property type="entry name" value="DUF7469"/>
    <property type="match status" value="1"/>
</dbReference>
<evidence type="ECO:0000313" key="1">
    <source>
        <dbReference type="EMBL" id="VXD11048.1"/>
    </source>
</evidence>
<dbReference type="OrthoDB" id="581893at2"/>